<keyword evidence="1 4" id="KW-0349">Heme</keyword>
<dbReference type="PROSITE" id="PS51007">
    <property type="entry name" value="CYTC"/>
    <property type="match status" value="1"/>
</dbReference>
<dbReference type="InterPro" id="IPR009056">
    <property type="entry name" value="Cyt_c-like_dom"/>
</dbReference>
<dbReference type="AlphaFoldDB" id="A0A365UAG6"/>
<keyword evidence="2 4" id="KW-0479">Metal-binding</keyword>
<gene>
    <name evidence="7" type="ORF">DRV85_08435</name>
</gene>
<keyword evidence="3 4" id="KW-0408">Iron</keyword>
<dbReference type="Gene3D" id="1.10.760.10">
    <property type="entry name" value="Cytochrome c-like domain"/>
    <property type="match status" value="1"/>
</dbReference>
<feature type="domain" description="Cytochrome c" evidence="6">
    <location>
        <begin position="27"/>
        <end position="125"/>
    </location>
</feature>
<keyword evidence="5" id="KW-0732">Signal</keyword>
<dbReference type="Pfam" id="PF00034">
    <property type="entry name" value="Cytochrom_C"/>
    <property type="match status" value="1"/>
</dbReference>
<dbReference type="InterPro" id="IPR051459">
    <property type="entry name" value="Cytochrome_c-type_DH"/>
</dbReference>
<name>A0A365UAG6_9RHOB</name>
<dbReference type="GO" id="GO:0046872">
    <property type="term" value="F:metal ion binding"/>
    <property type="evidence" value="ECO:0007669"/>
    <property type="project" value="UniProtKB-KW"/>
</dbReference>
<dbReference type="EMBL" id="QNTQ01000006">
    <property type="protein sequence ID" value="RBI85954.1"/>
    <property type="molecule type" value="Genomic_DNA"/>
</dbReference>
<evidence type="ECO:0000313" key="8">
    <source>
        <dbReference type="Proteomes" id="UP000253370"/>
    </source>
</evidence>
<reference evidence="7 8" key="1">
    <citation type="submission" date="2018-07" db="EMBL/GenBank/DDBJ databases">
        <title>Rhodosalinus sp. strain E84T genomic sequence and assembly.</title>
        <authorList>
            <person name="Liu Z.-W."/>
            <person name="Lu D.-C."/>
        </authorList>
    </citation>
    <scope>NUCLEOTIDE SEQUENCE [LARGE SCALE GENOMIC DNA]</scope>
    <source>
        <strain evidence="7 8">E84</strain>
    </source>
</reference>
<evidence type="ECO:0000256" key="5">
    <source>
        <dbReference type="SAM" id="SignalP"/>
    </source>
</evidence>
<comment type="caution">
    <text evidence="7">The sequence shown here is derived from an EMBL/GenBank/DDBJ whole genome shotgun (WGS) entry which is preliminary data.</text>
</comment>
<feature type="chain" id="PRO_5016833431" evidence="5">
    <location>
        <begin position="18"/>
        <end position="145"/>
    </location>
</feature>
<evidence type="ECO:0000256" key="3">
    <source>
        <dbReference type="ARBA" id="ARBA00023004"/>
    </source>
</evidence>
<dbReference type="InterPro" id="IPR036909">
    <property type="entry name" value="Cyt_c-like_dom_sf"/>
</dbReference>
<dbReference type="OrthoDB" id="9811281at2"/>
<evidence type="ECO:0000256" key="2">
    <source>
        <dbReference type="ARBA" id="ARBA00022723"/>
    </source>
</evidence>
<evidence type="ECO:0000259" key="6">
    <source>
        <dbReference type="PROSITE" id="PS51007"/>
    </source>
</evidence>
<evidence type="ECO:0000313" key="7">
    <source>
        <dbReference type="EMBL" id="RBI85954.1"/>
    </source>
</evidence>
<evidence type="ECO:0000256" key="1">
    <source>
        <dbReference type="ARBA" id="ARBA00022617"/>
    </source>
</evidence>
<keyword evidence="8" id="KW-1185">Reference proteome</keyword>
<dbReference type="SUPFAM" id="SSF46626">
    <property type="entry name" value="Cytochrome c"/>
    <property type="match status" value="1"/>
</dbReference>
<dbReference type="PANTHER" id="PTHR35008">
    <property type="entry name" value="BLL4482 PROTEIN-RELATED"/>
    <property type="match status" value="1"/>
</dbReference>
<proteinExistence type="predicted"/>
<dbReference type="Proteomes" id="UP000253370">
    <property type="component" value="Unassembled WGS sequence"/>
</dbReference>
<organism evidence="7 8">
    <name type="scientific">Rhodosalinus halophilus</name>
    <dbReference type="NCBI Taxonomy" id="2259333"/>
    <lineage>
        <taxon>Bacteria</taxon>
        <taxon>Pseudomonadati</taxon>
        <taxon>Pseudomonadota</taxon>
        <taxon>Alphaproteobacteria</taxon>
        <taxon>Rhodobacterales</taxon>
        <taxon>Paracoccaceae</taxon>
        <taxon>Rhodosalinus</taxon>
    </lineage>
</organism>
<dbReference type="GO" id="GO:0020037">
    <property type="term" value="F:heme binding"/>
    <property type="evidence" value="ECO:0007669"/>
    <property type="project" value="InterPro"/>
</dbReference>
<protein>
    <submittedName>
        <fullName evidence="7">Cytochrome c</fullName>
    </submittedName>
</protein>
<feature type="signal peptide" evidence="5">
    <location>
        <begin position="1"/>
        <end position="17"/>
    </location>
</feature>
<sequence>MLLVSILFAATAGPATAESLLPFTDPERVAAGEAVYRDYCAACHGAALEGEDDWRSPGPDGLMRAPPHDETGHTWHHADPLLIDIVTRGTEAVVGGDYRSNMMGFGDVLSEQEILDVLAYIKSTWPPRIIEIHEEVNRNAALYGN</sequence>
<evidence type="ECO:0000256" key="4">
    <source>
        <dbReference type="PROSITE-ProRule" id="PRU00433"/>
    </source>
</evidence>
<dbReference type="GO" id="GO:0009055">
    <property type="term" value="F:electron transfer activity"/>
    <property type="evidence" value="ECO:0007669"/>
    <property type="project" value="InterPro"/>
</dbReference>
<dbReference type="PANTHER" id="PTHR35008:SF4">
    <property type="entry name" value="BLL4482 PROTEIN"/>
    <property type="match status" value="1"/>
</dbReference>
<accession>A0A365UAG6</accession>